<feature type="chain" id="PRO_5024388029" evidence="1">
    <location>
        <begin position="19"/>
        <end position="129"/>
    </location>
</feature>
<evidence type="ECO:0000313" key="2">
    <source>
        <dbReference type="EMBL" id="EIW81151.1"/>
    </source>
</evidence>
<name>A0A5M3MRH9_CONPW</name>
<keyword evidence="3" id="KW-1185">Reference proteome</keyword>
<dbReference type="AlphaFoldDB" id="A0A5M3MRH9"/>
<sequence length="129" mass="12748">MILSRALCALALTVAASAAPLASVKRDVDASLVPAFGIQAGTNPDGTGNCDGVTGANGQAVQIPCQCPPSNQTFLASLNANVAAGQAVNNPSVKVAFPTDDSTASQLARLNAATVTLQNLNGTGVGCPQ</sequence>
<evidence type="ECO:0000313" key="3">
    <source>
        <dbReference type="Proteomes" id="UP000053558"/>
    </source>
</evidence>
<reference evidence="3" key="1">
    <citation type="journal article" date="2012" name="Science">
        <title>The Paleozoic origin of enzymatic lignin decomposition reconstructed from 31 fungal genomes.</title>
        <authorList>
            <person name="Floudas D."/>
            <person name="Binder M."/>
            <person name="Riley R."/>
            <person name="Barry K."/>
            <person name="Blanchette R.A."/>
            <person name="Henrissat B."/>
            <person name="Martinez A.T."/>
            <person name="Otillar R."/>
            <person name="Spatafora J.W."/>
            <person name="Yadav J.S."/>
            <person name="Aerts A."/>
            <person name="Benoit I."/>
            <person name="Boyd A."/>
            <person name="Carlson A."/>
            <person name="Copeland A."/>
            <person name="Coutinho P.M."/>
            <person name="de Vries R.P."/>
            <person name="Ferreira P."/>
            <person name="Findley K."/>
            <person name="Foster B."/>
            <person name="Gaskell J."/>
            <person name="Glotzer D."/>
            <person name="Gorecki P."/>
            <person name="Heitman J."/>
            <person name="Hesse C."/>
            <person name="Hori C."/>
            <person name="Igarashi K."/>
            <person name="Jurgens J.A."/>
            <person name="Kallen N."/>
            <person name="Kersten P."/>
            <person name="Kohler A."/>
            <person name="Kuees U."/>
            <person name="Kumar T.K.A."/>
            <person name="Kuo A."/>
            <person name="LaButti K."/>
            <person name="Larrondo L.F."/>
            <person name="Lindquist E."/>
            <person name="Ling A."/>
            <person name="Lombard V."/>
            <person name="Lucas S."/>
            <person name="Lundell T."/>
            <person name="Martin R."/>
            <person name="McLaughlin D.J."/>
            <person name="Morgenstern I."/>
            <person name="Morin E."/>
            <person name="Murat C."/>
            <person name="Nagy L.G."/>
            <person name="Nolan M."/>
            <person name="Ohm R.A."/>
            <person name="Patyshakuliyeva A."/>
            <person name="Rokas A."/>
            <person name="Ruiz-Duenas F.J."/>
            <person name="Sabat G."/>
            <person name="Salamov A."/>
            <person name="Samejima M."/>
            <person name="Schmutz J."/>
            <person name="Slot J.C."/>
            <person name="St John F."/>
            <person name="Stenlid J."/>
            <person name="Sun H."/>
            <person name="Sun S."/>
            <person name="Syed K."/>
            <person name="Tsang A."/>
            <person name="Wiebenga A."/>
            <person name="Young D."/>
            <person name="Pisabarro A."/>
            <person name="Eastwood D.C."/>
            <person name="Martin F."/>
            <person name="Cullen D."/>
            <person name="Grigoriev I.V."/>
            <person name="Hibbett D.S."/>
        </authorList>
    </citation>
    <scope>NUCLEOTIDE SEQUENCE [LARGE SCALE GENOMIC DNA]</scope>
    <source>
        <strain evidence="3">RWD-64-598 SS2</strain>
    </source>
</reference>
<feature type="non-terminal residue" evidence="2">
    <location>
        <position position="129"/>
    </location>
</feature>
<dbReference type="Proteomes" id="UP000053558">
    <property type="component" value="Unassembled WGS sequence"/>
</dbReference>
<dbReference type="RefSeq" id="XP_007768285.1">
    <property type="nucleotide sequence ID" value="XM_007770095.1"/>
</dbReference>
<organism evidence="2 3">
    <name type="scientific">Coniophora puteana (strain RWD-64-598)</name>
    <name type="common">Brown rot fungus</name>
    <dbReference type="NCBI Taxonomy" id="741705"/>
    <lineage>
        <taxon>Eukaryota</taxon>
        <taxon>Fungi</taxon>
        <taxon>Dikarya</taxon>
        <taxon>Basidiomycota</taxon>
        <taxon>Agaricomycotina</taxon>
        <taxon>Agaricomycetes</taxon>
        <taxon>Agaricomycetidae</taxon>
        <taxon>Boletales</taxon>
        <taxon>Coniophorineae</taxon>
        <taxon>Coniophoraceae</taxon>
        <taxon>Coniophora</taxon>
    </lineage>
</organism>
<comment type="caution">
    <text evidence="2">The sequence shown here is derived from an EMBL/GenBank/DDBJ whole genome shotgun (WGS) entry which is preliminary data.</text>
</comment>
<accession>A0A5M3MRH9</accession>
<feature type="signal peptide" evidence="1">
    <location>
        <begin position="1"/>
        <end position="18"/>
    </location>
</feature>
<protein>
    <submittedName>
        <fullName evidence="2">Uncharacterized protein</fullName>
    </submittedName>
</protein>
<dbReference type="KEGG" id="cput:CONPUDRAFT_56658"/>
<dbReference type="EMBL" id="JH711578">
    <property type="protein sequence ID" value="EIW81151.1"/>
    <property type="molecule type" value="Genomic_DNA"/>
</dbReference>
<gene>
    <name evidence="2" type="ORF">CONPUDRAFT_56658</name>
</gene>
<keyword evidence="1" id="KW-0732">Signal</keyword>
<dbReference type="OrthoDB" id="2140240at2759"/>
<dbReference type="GeneID" id="19207812"/>
<evidence type="ECO:0000256" key="1">
    <source>
        <dbReference type="SAM" id="SignalP"/>
    </source>
</evidence>
<proteinExistence type="predicted"/>
<dbReference type="OMA" id="DNCIIPP"/>